<proteinExistence type="predicted"/>
<gene>
    <name evidence="3" type="ORF">NCTC10899_05060</name>
</gene>
<name>A0A379PP19_ECTME</name>
<sequence>MGVFLYGRHTVYQEYRIDQLTQERDQAALIKAQYAIAVQAQDQLTQELEKAKSNVRVVREQVKVYVEPDKDLLCGPSVGVVSMFNAARRPDLPANSPATVEEGRTPSGYSASDFNDQNLDVIERYNRLMIEHNKLVELLTNANTDTQ</sequence>
<evidence type="ECO:0000256" key="1">
    <source>
        <dbReference type="SAM" id="Coils"/>
    </source>
</evidence>
<feature type="coiled-coil region" evidence="1">
    <location>
        <begin position="34"/>
        <end position="61"/>
    </location>
</feature>
<reference evidence="3 4" key="1">
    <citation type="submission" date="2018-06" db="EMBL/GenBank/DDBJ databases">
        <authorList>
            <consortium name="Pathogen Informatics"/>
            <person name="Doyle S."/>
        </authorList>
    </citation>
    <scope>NUCLEOTIDE SEQUENCE [LARGE SCALE GENOMIC DNA]</scope>
    <source>
        <strain evidence="3 4">NCTC10899</strain>
    </source>
</reference>
<feature type="region of interest" description="Disordered" evidence="2">
    <location>
        <begin position="91"/>
        <end position="112"/>
    </location>
</feature>
<protein>
    <submittedName>
        <fullName evidence="3">Uncharacterized protein</fullName>
    </submittedName>
</protein>
<dbReference type="Proteomes" id="UP000254260">
    <property type="component" value="Unassembled WGS sequence"/>
</dbReference>
<evidence type="ECO:0000256" key="2">
    <source>
        <dbReference type="SAM" id="MobiDB-lite"/>
    </source>
</evidence>
<dbReference type="EMBL" id="UGUU01000002">
    <property type="protein sequence ID" value="SUE95819.1"/>
    <property type="molecule type" value="Genomic_DNA"/>
</dbReference>
<keyword evidence="1" id="KW-0175">Coiled coil</keyword>
<evidence type="ECO:0000313" key="4">
    <source>
        <dbReference type="Proteomes" id="UP000254260"/>
    </source>
</evidence>
<dbReference type="AlphaFoldDB" id="A0A379PP19"/>
<organism evidence="3 4">
    <name type="scientific">Ectopseudomonas mendocina</name>
    <name type="common">Pseudomonas mendocina</name>
    <dbReference type="NCBI Taxonomy" id="300"/>
    <lineage>
        <taxon>Bacteria</taxon>
        <taxon>Pseudomonadati</taxon>
        <taxon>Pseudomonadota</taxon>
        <taxon>Gammaproteobacteria</taxon>
        <taxon>Pseudomonadales</taxon>
        <taxon>Pseudomonadaceae</taxon>
        <taxon>Ectopseudomonas</taxon>
    </lineage>
</organism>
<evidence type="ECO:0000313" key="3">
    <source>
        <dbReference type="EMBL" id="SUE95819.1"/>
    </source>
</evidence>
<accession>A0A379PP19</accession>